<evidence type="ECO:0000313" key="3">
    <source>
        <dbReference type="Proteomes" id="UP000321058"/>
    </source>
</evidence>
<dbReference type="Proteomes" id="UP000321058">
    <property type="component" value="Unassembled WGS sequence"/>
</dbReference>
<keyword evidence="3" id="KW-1185">Reference proteome</keyword>
<feature type="domain" description="UGSC-like" evidence="1">
    <location>
        <begin position="8"/>
        <end position="73"/>
    </location>
</feature>
<dbReference type="AlphaFoldDB" id="A0A512NMX0"/>
<reference evidence="2 3" key="1">
    <citation type="submission" date="2019-07" db="EMBL/GenBank/DDBJ databases">
        <title>Whole genome shotgun sequence of Reyranella soli NBRC 108950.</title>
        <authorList>
            <person name="Hosoyama A."/>
            <person name="Uohara A."/>
            <person name="Ohji S."/>
            <person name="Ichikawa N."/>
        </authorList>
    </citation>
    <scope>NUCLEOTIDE SEQUENCE [LARGE SCALE GENOMIC DNA]</scope>
    <source>
        <strain evidence="2 3">NBRC 108950</strain>
    </source>
</reference>
<evidence type="ECO:0000313" key="2">
    <source>
        <dbReference type="EMBL" id="GEP60280.1"/>
    </source>
</evidence>
<name>A0A512NMX0_9HYPH</name>
<comment type="caution">
    <text evidence="2">The sequence shown here is derived from an EMBL/GenBank/DDBJ whole genome shotgun (WGS) entry which is preliminary data.</text>
</comment>
<gene>
    <name evidence="2" type="ORF">RSO01_74460</name>
</gene>
<dbReference type="RefSeq" id="WP_147155629.1">
    <property type="nucleotide sequence ID" value="NZ_BKAJ01000156.1"/>
</dbReference>
<proteinExistence type="predicted"/>
<dbReference type="InterPro" id="IPR057767">
    <property type="entry name" value="UGSC-like_dom"/>
</dbReference>
<accession>A0A512NMX0</accession>
<dbReference type="Pfam" id="PF24696">
    <property type="entry name" value="UGSC"/>
    <property type="match status" value="1"/>
</dbReference>
<protein>
    <recommendedName>
        <fullName evidence="1">UGSC-like domain-containing protein</fullName>
    </recommendedName>
</protein>
<dbReference type="OrthoDB" id="5240640at2"/>
<evidence type="ECO:0000259" key="1">
    <source>
        <dbReference type="Pfam" id="PF24696"/>
    </source>
</evidence>
<organism evidence="2 3">
    <name type="scientific">Reyranella soli</name>
    <dbReference type="NCBI Taxonomy" id="1230389"/>
    <lineage>
        <taxon>Bacteria</taxon>
        <taxon>Pseudomonadati</taxon>
        <taxon>Pseudomonadota</taxon>
        <taxon>Alphaproteobacteria</taxon>
        <taxon>Hyphomicrobiales</taxon>
        <taxon>Reyranellaceae</taxon>
        <taxon>Reyranella</taxon>
    </lineage>
</organism>
<sequence>MLRVSAIAEQVGVPTSSLCCEGFLGQAKTTSVGLGYPNLALATVPGHVDVQTSDELRTNVLGTTVEHVIRNLTGEIASVQAVADPDPQDIVFEGSFEEVNRLFLENGWSDGLPIVPPTKEKIAEFLSFTDLPPDHAIGKLLPDNRMATVWNVAVNGVMAGCRPEYMPILVALAEAMADPQYGVEHSGNTPGAETLIVLNGPLIKQLGFNYEQGALRDGFQPNTSIGRFWRLYLRNVAGFLLHQNDKGTFGNTWRVVMAENEDSLARMKWPTVAADMGAPAGESAVTISRFTGGNVIVSVFGDSAEKLLPYLGNALATHSGWEVIFTVGMATGTYRPLLVLSPLIAETIAKTMTKQDVQNWLFENARMPAHLFEKYLWGWTNLVPGKRTLNDWVRLGKIPKVFAGNDPNRLVPVVTKPEHIMIAVSGDPLRSNCYLFVHNGMLGFPTTKGVKLPKGWRMKLSEAQG</sequence>
<dbReference type="EMBL" id="BKAJ01000156">
    <property type="protein sequence ID" value="GEP60280.1"/>
    <property type="molecule type" value="Genomic_DNA"/>
</dbReference>